<sequence>MDVLIHLDQENGALTAPASRSRQRLQSAPEPCLKTPLAVKTRLGAPAQSARKALGTVNKAVATPAAAHKSEVRRKPLEAQCKVPPQPAREDYPEIETCFPYNPSDFESYSVPEEVCLSRFSLAGLGRLQWSLALPEEDMIVPELPPSPLKLPSEDCRDDREAFLETIKELTVDLPPEWD</sequence>
<evidence type="ECO:0000256" key="3">
    <source>
        <dbReference type="ARBA" id="ARBA00009264"/>
    </source>
</evidence>
<evidence type="ECO:0000256" key="1">
    <source>
        <dbReference type="ARBA" id="ARBA00004123"/>
    </source>
</evidence>
<evidence type="ECO:0000256" key="13">
    <source>
        <dbReference type="ARBA" id="ARBA00039185"/>
    </source>
</evidence>
<dbReference type="GeneTree" id="ENSGT00390000009693"/>
<dbReference type="GO" id="GO:0005737">
    <property type="term" value="C:cytoplasm"/>
    <property type="evidence" value="ECO:0007669"/>
    <property type="project" value="UniProtKB-SubCell"/>
</dbReference>
<dbReference type="RefSeq" id="XP_026881546.2">
    <property type="nucleotide sequence ID" value="XM_027025745.2"/>
</dbReference>
<dbReference type="Proteomes" id="UP000314983">
    <property type="component" value="Chromosome 12"/>
</dbReference>
<dbReference type="GO" id="GO:0051276">
    <property type="term" value="P:chromosome organization"/>
    <property type="evidence" value="ECO:0007669"/>
    <property type="project" value="InterPro"/>
</dbReference>
<name>A0A4W4E224_ELEEL</name>
<evidence type="ECO:0000256" key="7">
    <source>
        <dbReference type="ARBA" id="ARBA00022776"/>
    </source>
</evidence>
<dbReference type="Ensembl" id="ENSEEET00000005258.2">
    <property type="protein sequence ID" value="ENSEEEP00000005189.2"/>
    <property type="gene ID" value="ENSEEEG00000002706.2"/>
</dbReference>
<keyword evidence="8" id="KW-0159">Chromosome partition</keyword>
<evidence type="ECO:0000313" key="15">
    <source>
        <dbReference type="Proteomes" id="UP000314983"/>
    </source>
</evidence>
<evidence type="ECO:0000256" key="4">
    <source>
        <dbReference type="ARBA" id="ARBA00022490"/>
    </source>
</evidence>
<dbReference type="RefSeq" id="XP_026881548.2">
    <property type="nucleotide sequence ID" value="XM_027025747.2"/>
</dbReference>
<keyword evidence="11" id="KW-0539">Nucleus</keyword>
<keyword evidence="7" id="KW-0498">Mitosis</keyword>
<evidence type="ECO:0000256" key="11">
    <source>
        <dbReference type="ARBA" id="ARBA00023242"/>
    </source>
</evidence>
<dbReference type="GO" id="GO:0051301">
    <property type="term" value="P:cell division"/>
    <property type="evidence" value="ECO:0007669"/>
    <property type="project" value="UniProtKB-KW"/>
</dbReference>
<comment type="similarity">
    <text evidence="3">Belongs to the securin family.</text>
</comment>
<reference evidence="14" key="3">
    <citation type="submission" date="2020-05" db="EMBL/GenBank/DDBJ databases">
        <title>Electrophorus electricus (electric eel) genome, fEleEle1, primary haplotype.</title>
        <authorList>
            <person name="Myers G."/>
            <person name="Meyer A."/>
            <person name="Fedrigo O."/>
            <person name="Formenti G."/>
            <person name="Rhie A."/>
            <person name="Tracey A."/>
            <person name="Sims Y."/>
            <person name="Jarvis E.D."/>
        </authorList>
    </citation>
    <scope>NUCLEOTIDE SEQUENCE [LARGE SCALE GENOMIC DNA]</scope>
</reference>
<dbReference type="GO" id="GO:0045143">
    <property type="term" value="P:homologous chromosome segregation"/>
    <property type="evidence" value="ECO:0007669"/>
    <property type="project" value="TreeGrafter"/>
</dbReference>
<dbReference type="PANTHER" id="PTHR10418:SF2">
    <property type="entry name" value="SECURIN"/>
    <property type="match status" value="1"/>
</dbReference>
<dbReference type="STRING" id="8005.ENSEEEP00000005189"/>
<keyword evidence="5" id="KW-0132">Cell division</keyword>
<evidence type="ECO:0000256" key="12">
    <source>
        <dbReference type="ARBA" id="ARBA00023306"/>
    </source>
</evidence>
<reference evidence="14" key="5">
    <citation type="submission" date="2025-09" db="UniProtKB">
        <authorList>
            <consortium name="Ensembl"/>
        </authorList>
    </citation>
    <scope>IDENTIFICATION</scope>
</reference>
<accession>A0A4W4E224</accession>
<dbReference type="GO" id="GO:0017124">
    <property type="term" value="F:SH3 domain binding"/>
    <property type="evidence" value="ECO:0007669"/>
    <property type="project" value="UniProtKB-KW"/>
</dbReference>
<keyword evidence="4" id="KW-0963">Cytoplasm</keyword>
<reference evidence="15" key="2">
    <citation type="journal article" date="2017" name="Sci. Adv.">
        <title>A tail of two voltages: Proteomic comparison of the three electric organs of the electric eel.</title>
        <authorList>
            <person name="Traeger L.L."/>
            <person name="Sabat G."/>
            <person name="Barrett-Wilt G.A."/>
            <person name="Wells G.B."/>
            <person name="Sussman M.R."/>
        </authorList>
    </citation>
    <scope>NUCLEOTIDE SEQUENCE [LARGE SCALE GENOMIC DNA]</scope>
</reference>
<dbReference type="Pfam" id="PF04856">
    <property type="entry name" value="Securin"/>
    <property type="match status" value="1"/>
</dbReference>
<evidence type="ECO:0000256" key="9">
    <source>
        <dbReference type="ARBA" id="ARBA00022843"/>
    </source>
</evidence>
<proteinExistence type="inferred from homology"/>
<keyword evidence="9" id="KW-0832">Ubl conjugation</keyword>
<reference evidence="14" key="4">
    <citation type="submission" date="2025-08" db="UniProtKB">
        <authorList>
            <consortium name="Ensembl"/>
        </authorList>
    </citation>
    <scope>IDENTIFICATION</scope>
</reference>
<evidence type="ECO:0000256" key="5">
    <source>
        <dbReference type="ARBA" id="ARBA00022618"/>
    </source>
</evidence>
<organism evidence="14 15">
    <name type="scientific">Electrophorus electricus</name>
    <name type="common">Electric eel</name>
    <name type="synonym">Gymnotus electricus</name>
    <dbReference type="NCBI Taxonomy" id="8005"/>
    <lineage>
        <taxon>Eukaryota</taxon>
        <taxon>Metazoa</taxon>
        <taxon>Chordata</taxon>
        <taxon>Craniata</taxon>
        <taxon>Vertebrata</taxon>
        <taxon>Euteleostomi</taxon>
        <taxon>Actinopterygii</taxon>
        <taxon>Neopterygii</taxon>
        <taxon>Teleostei</taxon>
        <taxon>Ostariophysi</taxon>
        <taxon>Gymnotiformes</taxon>
        <taxon>Gymnotoidei</taxon>
        <taxon>Gymnotidae</taxon>
        <taxon>Electrophorus</taxon>
    </lineage>
</organism>
<protein>
    <recommendedName>
        <fullName evidence="13">Securin</fullName>
    </recommendedName>
</protein>
<evidence type="ECO:0000256" key="10">
    <source>
        <dbReference type="ARBA" id="ARBA00023036"/>
    </source>
</evidence>
<dbReference type="GeneID" id="113587190"/>
<evidence type="ECO:0000256" key="8">
    <source>
        <dbReference type="ARBA" id="ARBA00022829"/>
    </source>
</evidence>
<dbReference type="GO" id="GO:0005634">
    <property type="term" value="C:nucleus"/>
    <property type="evidence" value="ECO:0007669"/>
    <property type="project" value="UniProtKB-SubCell"/>
</dbReference>
<gene>
    <name evidence="14" type="primary">PTTG1</name>
</gene>
<reference evidence="15" key="1">
    <citation type="journal article" date="2014" name="Science">
        <title>Nonhuman genetics. Genomic basis for the convergent evolution of electric organs.</title>
        <authorList>
            <person name="Gallant J.R."/>
            <person name="Traeger L.L."/>
            <person name="Volkening J.D."/>
            <person name="Moffett H."/>
            <person name="Chen P.H."/>
            <person name="Novina C.D."/>
            <person name="Phillips G.N.Jr."/>
            <person name="Anand R."/>
            <person name="Wells G.B."/>
            <person name="Pinch M."/>
            <person name="Guth R."/>
            <person name="Unguez G.A."/>
            <person name="Albert J.S."/>
            <person name="Zakon H.H."/>
            <person name="Samanta M.P."/>
            <person name="Sussman M.R."/>
        </authorList>
    </citation>
    <scope>NUCLEOTIDE SEQUENCE [LARGE SCALE GENOMIC DNA]</scope>
</reference>
<evidence type="ECO:0000313" key="14">
    <source>
        <dbReference type="Ensembl" id="ENSEEEP00000005189.2"/>
    </source>
</evidence>
<evidence type="ECO:0000256" key="6">
    <source>
        <dbReference type="ARBA" id="ARBA00022737"/>
    </source>
</evidence>
<keyword evidence="12" id="KW-0131">Cell cycle</keyword>
<dbReference type="InterPro" id="IPR006940">
    <property type="entry name" value="Securin_separation_inhibitor"/>
</dbReference>
<keyword evidence="6" id="KW-0677">Repeat</keyword>
<dbReference type="AlphaFoldDB" id="A0A4W4E224"/>
<comment type="subcellular location">
    <subcellularLocation>
        <location evidence="2">Cytoplasm</location>
    </subcellularLocation>
    <subcellularLocation>
        <location evidence="1">Nucleus</location>
    </subcellularLocation>
</comment>
<dbReference type="OMA" id="PPVCYDF"/>
<evidence type="ECO:0000256" key="2">
    <source>
        <dbReference type="ARBA" id="ARBA00004496"/>
    </source>
</evidence>
<keyword evidence="10" id="KW-0729">SH3-binding</keyword>
<keyword evidence="15" id="KW-1185">Reference proteome</keyword>
<dbReference type="PANTHER" id="PTHR10418">
    <property type="entry name" value="SECURIN-3"/>
    <property type="match status" value="1"/>
</dbReference>